<accession>A0ABD3PC73</accession>
<dbReference type="PANTHER" id="PTHR31531:SF2">
    <property type="entry name" value="E3 UBIQUITIN-PROTEIN LIGASE E3D"/>
    <property type="match status" value="1"/>
</dbReference>
<dbReference type="PANTHER" id="PTHR31531">
    <property type="entry name" value="E3 UBIQUITIN-PROTEIN LIGASE E3D FAMILY MEMBER"/>
    <property type="match status" value="1"/>
</dbReference>
<feature type="domain" description="MYND-type" evidence="6">
    <location>
        <begin position="44"/>
        <end position="97"/>
    </location>
</feature>
<dbReference type="SUPFAM" id="SSF144232">
    <property type="entry name" value="HIT/MYND zinc finger-like"/>
    <property type="match status" value="1"/>
</dbReference>
<feature type="region of interest" description="Disordered" evidence="5">
    <location>
        <begin position="678"/>
        <end position="705"/>
    </location>
</feature>
<evidence type="ECO:0000313" key="8">
    <source>
        <dbReference type="Proteomes" id="UP001516023"/>
    </source>
</evidence>
<name>A0ABD3PC73_9STRA</name>
<feature type="compositionally biased region" description="Polar residues" evidence="5">
    <location>
        <begin position="687"/>
        <end position="704"/>
    </location>
</feature>
<keyword evidence="3" id="KW-0862">Zinc</keyword>
<dbReference type="PROSITE" id="PS50865">
    <property type="entry name" value="ZF_MYND_2"/>
    <property type="match status" value="1"/>
</dbReference>
<evidence type="ECO:0000256" key="1">
    <source>
        <dbReference type="ARBA" id="ARBA00022723"/>
    </source>
</evidence>
<dbReference type="Gene3D" id="6.10.140.2220">
    <property type="match status" value="1"/>
</dbReference>
<dbReference type="GO" id="GO:0008270">
    <property type="term" value="F:zinc ion binding"/>
    <property type="evidence" value="ECO:0007669"/>
    <property type="project" value="UniProtKB-KW"/>
</dbReference>
<organism evidence="7 8">
    <name type="scientific">Cyclotella cryptica</name>
    <dbReference type="NCBI Taxonomy" id="29204"/>
    <lineage>
        <taxon>Eukaryota</taxon>
        <taxon>Sar</taxon>
        <taxon>Stramenopiles</taxon>
        <taxon>Ochrophyta</taxon>
        <taxon>Bacillariophyta</taxon>
        <taxon>Coscinodiscophyceae</taxon>
        <taxon>Thalassiosirophycidae</taxon>
        <taxon>Stephanodiscales</taxon>
        <taxon>Stephanodiscaceae</taxon>
        <taxon>Cyclotella</taxon>
    </lineage>
</organism>
<dbReference type="InterPro" id="IPR002893">
    <property type="entry name" value="Znf_MYND"/>
</dbReference>
<evidence type="ECO:0000256" key="2">
    <source>
        <dbReference type="ARBA" id="ARBA00022771"/>
    </source>
</evidence>
<keyword evidence="1" id="KW-0479">Metal-binding</keyword>
<feature type="region of interest" description="Disordered" evidence="5">
    <location>
        <begin position="156"/>
        <end position="177"/>
    </location>
</feature>
<keyword evidence="8" id="KW-1185">Reference proteome</keyword>
<dbReference type="Proteomes" id="UP001516023">
    <property type="component" value="Unassembled WGS sequence"/>
</dbReference>
<feature type="region of interest" description="Disordered" evidence="5">
    <location>
        <begin position="199"/>
        <end position="233"/>
    </location>
</feature>
<evidence type="ECO:0000256" key="4">
    <source>
        <dbReference type="PROSITE-ProRule" id="PRU00134"/>
    </source>
</evidence>
<evidence type="ECO:0000313" key="7">
    <source>
        <dbReference type="EMBL" id="KAL3785252.1"/>
    </source>
</evidence>
<sequence length="1002" mass="112496">MGLKESSGGPRILNEHYKSRERQAPSRKITPIMPVAKAGTTRACHHCGKTSSSLLRCSQCKSAYYCSRSCQSAAWDPKQSREDGNGIASSGGHRSVCRRLRKRVDEMAAASLEHVDESAMATEAWRDLTRQVQSMDRDEAYKQMCIVQDEIQRLQQRQSYGESNHMEDGPESLSATTQASFGSGLDAVAAQEGRMSKVANTKHSDAVSSAFDPDSPTQRRQDQPQKSKRSNEAHLVRGSWIDKGGACSIEYLPNVKCYLLTLISSGENKRVCCFPKSREDLILDFSLAENNHSDFCSSSILYYRAKLYHTVPTDNNDNKDNLLLSLVLPADSTCDGIHEIFPDYRISIDPSSISIRIQFNASASKHGTSIENIDVIDELLGVDVSTLSTATITETEALNHLCCRTCHNPIVEDGVIRTALPLPSGYWDEITDYLICYEGQPNVEFNSSLTSAIRGTALEDDAIIILHRQDLLTEKGGICELNIKGYGEYSSNNNDDDETFYAEMNAQPWKDKSLRTGADIQTITCAICCSTLGFVSNHDKNTHRFYKHLLSCGAPSNLHGSYHRFAKHTCSSFLAREMIRYAESEAIYTFIVESDNSNNSSRCILLRMLSWDTIMATVGCSSDQENNVLKTHFQKVLKVIFEETSNRNFDLATNNPMDWKWGGIDMCCPPLALANKNNNSKEQSKNTTATNTKISNINGQTKATSLPLLLPPQRYSLSRLQQRSNESPGGDEDQNLFDLTDPSVTQHIQHDLEALRIQRSDPTAPVVNKTKRRVVIVAYQNERYGKNCEGEESLRGISLSLSYNTHDHRTMSMLDMLQQCSDALHDEWIECSNSRSALPPVLCHLYLQPQNLAFCHDAIERDGKNENHATKCCRVAAVMGWEEACYADPRFELLLLCRKVLANRAQAEEVWCLYSRQVELWRDEAKSRCSKEIDWEVGPIEPWLKLECVHSLVTLLLQFLDGVGGGRNPWETKTDLHGKIDRERQLLVIMGWSFCDIDVLTE</sequence>
<evidence type="ECO:0000259" key="6">
    <source>
        <dbReference type="PROSITE" id="PS50865"/>
    </source>
</evidence>
<dbReference type="EMBL" id="JABMIG020000218">
    <property type="protein sequence ID" value="KAL3785252.1"/>
    <property type="molecule type" value="Genomic_DNA"/>
</dbReference>
<feature type="compositionally biased region" description="Basic and acidic residues" evidence="5">
    <location>
        <begin position="217"/>
        <end position="233"/>
    </location>
</feature>
<dbReference type="AlphaFoldDB" id="A0ABD3PC73"/>
<evidence type="ECO:0000256" key="3">
    <source>
        <dbReference type="ARBA" id="ARBA00022833"/>
    </source>
</evidence>
<feature type="compositionally biased region" description="Polar residues" evidence="5">
    <location>
        <begin position="718"/>
        <end position="727"/>
    </location>
</feature>
<reference evidence="7 8" key="1">
    <citation type="journal article" date="2020" name="G3 (Bethesda)">
        <title>Improved Reference Genome for Cyclotella cryptica CCMP332, a Model for Cell Wall Morphogenesis, Salinity Adaptation, and Lipid Production in Diatoms (Bacillariophyta).</title>
        <authorList>
            <person name="Roberts W.R."/>
            <person name="Downey K.M."/>
            <person name="Ruck E.C."/>
            <person name="Traller J.C."/>
            <person name="Alverson A.J."/>
        </authorList>
    </citation>
    <scope>NUCLEOTIDE SEQUENCE [LARGE SCALE GENOMIC DNA]</scope>
    <source>
        <strain evidence="7 8">CCMP332</strain>
    </source>
</reference>
<dbReference type="Pfam" id="PF09814">
    <property type="entry name" value="HECT_2"/>
    <property type="match status" value="1"/>
</dbReference>
<evidence type="ECO:0000256" key="5">
    <source>
        <dbReference type="SAM" id="MobiDB-lite"/>
    </source>
</evidence>
<protein>
    <recommendedName>
        <fullName evidence="6">MYND-type domain-containing protein</fullName>
    </recommendedName>
</protein>
<comment type="caution">
    <text evidence="7">The sequence shown here is derived from an EMBL/GenBank/DDBJ whole genome shotgun (WGS) entry which is preliminary data.</text>
</comment>
<dbReference type="InterPro" id="IPR019193">
    <property type="entry name" value="UBQ-conj_enz_E2-bd_prot"/>
</dbReference>
<feature type="region of interest" description="Disordered" evidence="5">
    <location>
        <begin position="718"/>
        <end position="738"/>
    </location>
</feature>
<feature type="region of interest" description="Disordered" evidence="5">
    <location>
        <begin position="1"/>
        <end position="28"/>
    </location>
</feature>
<gene>
    <name evidence="7" type="ORF">HJC23_002707</name>
</gene>
<proteinExistence type="predicted"/>
<dbReference type="Pfam" id="PF01753">
    <property type="entry name" value="zf-MYND"/>
    <property type="match status" value="1"/>
</dbReference>
<feature type="compositionally biased region" description="Basic and acidic residues" evidence="5">
    <location>
        <begin position="13"/>
        <end position="24"/>
    </location>
</feature>
<keyword evidence="2 4" id="KW-0863">Zinc-finger</keyword>